<reference evidence="2" key="1">
    <citation type="journal article" date="2023" name="Front. Plant Sci.">
        <title>Chromosomal-level genome assembly of Melastoma candidum provides insights into trichome evolution.</title>
        <authorList>
            <person name="Zhong Y."/>
            <person name="Wu W."/>
            <person name="Sun C."/>
            <person name="Zou P."/>
            <person name="Liu Y."/>
            <person name="Dai S."/>
            <person name="Zhou R."/>
        </authorList>
    </citation>
    <scope>NUCLEOTIDE SEQUENCE [LARGE SCALE GENOMIC DNA]</scope>
</reference>
<protein>
    <submittedName>
        <fullName evidence="1">Uncharacterized protein</fullName>
    </submittedName>
</protein>
<evidence type="ECO:0000313" key="1">
    <source>
        <dbReference type="EMBL" id="KAI4370291.1"/>
    </source>
</evidence>
<name>A0ACB9QTP2_9MYRT</name>
<accession>A0ACB9QTP2</accession>
<comment type="caution">
    <text evidence="1">The sequence shown here is derived from an EMBL/GenBank/DDBJ whole genome shotgun (WGS) entry which is preliminary data.</text>
</comment>
<gene>
    <name evidence="1" type="ORF">MLD38_018658</name>
</gene>
<organism evidence="1 2">
    <name type="scientific">Melastoma candidum</name>
    <dbReference type="NCBI Taxonomy" id="119954"/>
    <lineage>
        <taxon>Eukaryota</taxon>
        <taxon>Viridiplantae</taxon>
        <taxon>Streptophyta</taxon>
        <taxon>Embryophyta</taxon>
        <taxon>Tracheophyta</taxon>
        <taxon>Spermatophyta</taxon>
        <taxon>Magnoliopsida</taxon>
        <taxon>eudicotyledons</taxon>
        <taxon>Gunneridae</taxon>
        <taxon>Pentapetalae</taxon>
        <taxon>rosids</taxon>
        <taxon>malvids</taxon>
        <taxon>Myrtales</taxon>
        <taxon>Melastomataceae</taxon>
        <taxon>Melastomatoideae</taxon>
        <taxon>Melastomateae</taxon>
        <taxon>Melastoma</taxon>
    </lineage>
</organism>
<keyword evidence="2" id="KW-1185">Reference proteome</keyword>
<sequence>MENIHTMEFRHIRQLVHLVVLPLVKHCPLDSWGVWLENILQQLFIRSQQALSISWSSLLHEGRAKVPDTTGMVDSSDLKVEVMEEKLLRDLTREICALLSVMASPVLNTGLPSLEQSGQASHVDVSSLKEVDTFAGTSMVSFLIKHKGLAVPALQISLEAFTWTDGEAMTKVCAFCATVTQVAIFTNNVELQQFVSRDLFSSIIHGLTLESNMVISADLVSLCREIYVYLSGRDPTPQQVLMSLPGITLHDLIAFKEALSKTSSPKEQKQLMKTLLLSATGNNLKALAAQKSVNVITNMSARPRNSVNAPSSRVEEEDTVGLAAIL</sequence>
<dbReference type="Proteomes" id="UP001057402">
    <property type="component" value="Chromosome 5"/>
</dbReference>
<evidence type="ECO:0000313" key="2">
    <source>
        <dbReference type="Proteomes" id="UP001057402"/>
    </source>
</evidence>
<dbReference type="EMBL" id="CM042884">
    <property type="protein sequence ID" value="KAI4370291.1"/>
    <property type="molecule type" value="Genomic_DNA"/>
</dbReference>
<proteinExistence type="predicted"/>